<dbReference type="SMART" id="SM00028">
    <property type="entry name" value="TPR"/>
    <property type="match status" value="7"/>
</dbReference>
<dbReference type="Pfam" id="PF13432">
    <property type="entry name" value="TPR_16"/>
    <property type="match status" value="1"/>
</dbReference>
<protein>
    <submittedName>
        <fullName evidence="5">Uncharacterized protein</fullName>
    </submittedName>
</protein>
<dbReference type="InterPro" id="IPR019734">
    <property type="entry name" value="TPR_rpt"/>
</dbReference>
<evidence type="ECO:0000256" key="1">
    <source>
        <dbReference type="ARBA" id="ARBA00022737"/>
    </source>
</evidence>
<keyword evidence="1" id="KW-0677">Repeat</keyword>
<dbReference type="Gene3D" id="1.25.40.10">
    <property type="entry name" value="Tetratricopeptide repeat domain"/>
    <property type="match status" value="4"/>
</dbReference>
<feature type="compositionally biased region" description="Basic and acidic residues" evidence="4">
    <location>
        <begin position="391"/>
        <end position="406"/>
    </location>
</feature>
<reference evidence="5" key="1">
    <citation type="submission" date="2015-04" db="EMBL/GenBank/DDBJ databases">
        <title>The genome sequence of the plant pathogenic Rhizarian Plasmodiophora brassicae reveals insights in its biotrophic life cycle and the origin of chitin synthesis.</title>
        <authorList>
            <person name="Schwelm A."/>
            <person name="Fogelqvist J."/>
            <person name="Knaust A."/>
            <person name="Julke S."/>
            <person name="Lilja T."/>
            <person name="Dhandapani V."/>
            <person name="Bonilla-Rosso G."/>
            <person name="Karlsson M."/>
            <person name="Shevchenko A."/>
            <person name="Choi S.R."/>
            <person name="Kim H.G."/>
            <person name="Park J.Y."/>
            <person name="Lim Y.P."/>
            <person name="Ludwig-Muller J."/>
            <person name="Dixelius C."/>
        </authorList>
    </citation>
    <scope>NUCLEOTIDE SEQUENCE</scope>
    <source>
        <tissue evidence="5">Potato root galls</tissue>
    </source>
</reference>
<sequence length="406" mass="44888">SGMSYGIRSLAIRRIEHGCAIINNGRGWQIYHMSSPGDYGMSSSISGHIKGIIGSNRISYNWAGVRRRVCRKLTAISSRTPQHHFDTFGSSNPDAISAYRSGNACVDVNVELFETAITWYTKAIELDPLFTQAWVGRAIAEFKLRQFDQSCKDFSQALTVNGDDAIRYEALMGRAALHGARNDLARAVQDLSDALELRPNCVCALLKRSAVYLAQNDLEKALSDANKAEMIEPRSLAVSCQLGRVYSAEGNHGRAIRECSMAVATVPDQGFPEPFIARAAALLNDERASEALPDCDEAVRRNGGVNAFVQRGKVYKSLELWARAIADFTEALKLNPFDPDILTERACCYDKAGKHDLAVYGHVQALKIREDATGESRTEPFHLTNSTSDPFSERIPHSRNHNDLYI</sequence>
<evidence type="ECO:0000256" key="3">
    <source>
        <dbReference type="PROSITE-ProRule" id="PRU00339"/>
    </source>
</evidence>
<evidence type="ECO:0000256" key="4">
    <source>
        <dbReference type="SAM" id="MobiDB-lite"/>
    </source>
</evidence>
<feature type="region of interest" description="Disordered" evidence="4">
    <location>
        <begin position="374"/>
        <end position="406"/>
    </location>
</feature>
<dbReference type="PROSITE" id="PS50005">
    <property type="entry name" value="TPR"/>
    <property type="match status" value="1"/>
</dbReference>
<dbReference type="InterPro" id="IPR050498">
    <property type="entry name" value="Ycf3"/>
</dbReference>
<dbReference type="PANTHER" id="PTHR44858:SF1">
    <property type="entry name" value="UDP-N-ACETYLGLUCOSAMINE--PEPTIDE N-ACETYLGLUCOSAMINYLTRANSFERASE SPINDLY-RELATED"/>
    <property type="match status" value="1"/>
</dbReference>
<name>A0A0H5RC19_9EUKA</name>
<accession>A0A0H5RC19</accession>
<dbReference type="Pfam" id="PF13431">
    <property type="entry name" value="TPR_17"/>
    <property type="match status" value="1"/>
</dbReference>
<organism evidence="5">
    <name type="scientific">Spongospora subterranea</name>
    <dbReference type="NCBI Taxonomy" id="70186"/>
    <lineage>
        <taxon>Eukaryota</taxon>
        <taxon>Sar</taxon>
        <taxon>Rhizaria</taxon>
        <taxon>Endomyxa</taxon>
        <taxon>Phytomyxea</taxon>
        <taxon>Plasmodiophorida</taxon>
        <taxon>Plasmodiophoridae</taxon>
        <taxon>Spongospora</taxon>
    </lineage>
</organism>
<dbReference type="InterPro" id="IPR011990">
    <property type="entry name" value="TPR-like_helical_dom_sf"/>
</dbReference>
<dbReference type="SUPFAM" id="SSF48452">
    <property type="entry name" value="TPR-like"/>
    <property type="match status" value="2"/>
</dbReference>
<dbReference type="PANTHER" id="PTHR44858">
    <property type="entry name" value="TETRATRICOPEPTIDE REPEAT PROTEIN 6"/>
    <property type="match status" value="1"/>
</dbReference>
<dbReference type="EMBL" id="HACM01005607">
    <property type="protein sequence ID" value="CRZ06049.1"/>
    <property type="molecule type" value="Transcribed_RNA"/>
</dbReference>
<dbReference type="AlphaFoldDB" id="A0A0H5RC19"/>
<evidence type="ECO:0000256" key="2">
    <source>
        <dbReference type="ARBA" id="ARBA00022803"/>
    </source>
</evidence>
<evidence type="ECO:0000313" key="5">
    <source>
        <dbReference type="EMBL" id="CRZ06049.1"/>
    </source>
</evidence>
<feature type="repeat" description="TPR" evidence="3">
    <location>
        <begin position="305"/>
        <end position="338"/>
    </location>
</feature>
<proteinExistence type="predicted"/>
<feature type="non-terminal residue" evidence="5">
    <location>
        <position position="1"/>
    </location>
</feature>
<keyword evidence="2 3" id="KW-0802">TPR repeat</keyword>